<keyword evidence="5" id="KW-1185">Reference proteome</keyword>
<gene>
    <name evidence="4" type="ORF">BGZ80_006822</name>
</gene>
<evidence type="ECO:0000256" key="1">
    <source>
        <dbReference type="ARBA" id="ARBA00007992"/>
    </source>
</evidence>
<dbReference type="EMBL" id="JAAAID010003393">
    <property type="protein sequence ID" value="KAF9998252.1"/>
    <property type="molecule type" value="Genomic_DNA"/>
</dbReference>
<dbReference type="Proteomes" id="UP000703661">
    <property type="component" value="Unassembled WGS sequence"/>
</dbReference>
<evidence type="ECO:0000256" key="3">
    <source>
        <dbReference type="ARBA" id="ARBA00023033"/>
    </source>
</evidence>
<accession>A0A9P6SSP7</accession>
<comment type="similarity">
    <text evidence="1">Belongs to the paxM FAD-dependent monooxygenase family.</text>
</comment>
<organism evidence="4 5">
    <name type="scientific">Entomortierella chlamydospora</name>
    <dbReference type="NCBI Taxonomy" id="101097"/>
    <lineage>
        <taxon>Eukaryota</taxon>
        <taxon>Fungi</taxon>
        <taxon>Fungi incertae sedis</taxon>
        <taxon>Mucoromycota</taxon>
        <taxon>Mortierellomycotina</taxon>
        <taxon>Mortierellomycetes</taxon>
        <taxon>Mortierellales</taxon>
        <taxon>Mortierellaceae</taxon>
        <taxon>Entomortierella</taxon>
    </lineage>
</organism>
<comment type="caution">
    <text evidence="4">The sequence shown here is derived from an EMBL/GenBank/DDBJ whole genome shotgun (WGS) entry which is preliminary data.</text>
</comment>
<dbReference type="InterPro" id="IPR036188">
    <property type="entry name" value="FAD/NAD-bd_sf"/>
</dbReference>
<sequence>MSQDTPEARSRPEVLIIGAGIAGLTPAILLEQIKVPYHIFERAAGVKPLGSSPVDENRIASGYEPLIFCRPRFYEILLRRIPEHKISFKKKVLCIEEKEGKVRIHWSDDTSYTGDILVGADGAYSEVRQSMYKLMDEKGTLPKVDLENFKINYTTIIGVATPPNPE</sequence>
<name>A0A9P6SSP7_9FUNG</name>
<keyword evidence="2" id="KW-0560">Oxidoreductase</keyword>
<dbReference type="InterPro" id="IPR050493">
    <property type="entry name" value="FAD-dep_Monooxygenase_BioMet"/>
</dbReference>
<reference evidence="4" key="1">
    <citation type="journal article" date="2020" name="Fungal Divers.">
        <title>Resolving the Mortierellaceae phylogeny through synthesis of multi-gene phylogenetics and phylogenomics.</title>
        <authorList>
            <person name="Vandepol N."/>
            <person name="Liber J."/>
            <person name="Desiro A."/>
            <person name="Na H."/>
            <person name="Kennedy M."/>
            <person name="Barry K."/>
            <person name="Grigoriev I.V."/>
            <person name="Miller A.N."/>
            <person name="O'Donnell K."/>
            <person name="Stajich J.E."/>
            <person name="Bonito G."/>
        </authorList>
    </citation>
    <scope>NUCLEOTIDE SEQUENCE</scope>
    <source>
        <strain evidence="4">NRRL 2769</strain>
    </source>
</reference>
<feature type="non-terminal residue" evidence="4">
    <location>
        <position position="1"/>
    </location>
</feature>
<evidence type="ECO:0000313" key="5">
    <source>
        <dbReference type="Proteomes" id="UP000703661"/>
    </source>
</evidence>
<dbReference type="PANTHER" id="PTHR13789">
    <property type="entry name" value="MONOOXYGENASE"/>
    <property type="match status" value="1"/>
</dbReference>
<proteinExistence type="inferred from homology"/>
<evidence type="ECO:0000313" key="4">
    <source>
        <dbReference type="EMBL" id="KAF9998252.1"/>
    </source>
</evidence>
<evidence type="ECO:0008006" key="6">
    <source>
        <dbReference type="Google" id="ProtNLM"/>
    </source>
</evidence>
<protein>
    <recommendedName>
        <fullName evidence="6">FAD-binding domain-containing protein</fullName>
    </recommendedName>
</protein>
<dbReference type="Gene3D" id="3.50.50.60">
    <property type="entry name" value="FAD/NAD(P)-binding domain"/>
    <property type="match status" value="2"/>
</dbReference>
<evidence type="ECO:0000256" key="2">
    <source>
        <dbReference type="ARBA" id="ARBA00023002"/>
    </source>
</evidence>
<dbReference type="SUPFAM" id="SSF51905">
    <property type="entry name" value="FAD/NAD(P)-binding domain"/>
    <property type="match status" value="1"/>
</dbReference>
<dbReference type="AlphaFoldDB" id="A0A9P6SSP7"/>
<dbReference type="GO" id="GO:0004497">
    <property type="term" value="F:monooxygenase activity"/>
    <property type="evidence" value="ECO:0007669"/>
    <property type="project" value="UniProtKB-KW"/>
</dbReference>
<dbReference type="PANTHER" id="PTHR13789:SF309">
    <property type="entry name" value="PUTATIVE (AFU_ORTHOLOGUE AFUA_6G14510)-RELATED"/>
    <property type="match status" value="1"/>
</dbReference>
<keyword evidence="3" id="KW-0503">Monooxygenase</keyword>